<dbReference type="SUPFAM" id="SSF54928">
    <property type="entry name" value="RNA-binding domain, RBD"/>
    <property type="match status" value="1"/>
</dbReference>
<evidence type="ECO:0000313" key="4">
    <source>
        <dbReference type="Proteomes" id="UP001372338"/>
    </source>
</evidence>
<name>A0AAN9E3W4_CROPI</name>
<comment type="caution">
    <text evidence="3">The sequence shown here is derived from an EMBL/GenBank/DDBJ whole genome shotgun (WGS) entry which is preliminary data.</text>
</comment>
<feature type="region of interest" description="Disordered" evidence="1">
    <location>
        <begin position="201"/>
        <end position="220"/>
    </location>
</feature>
<accession>A0AAN9E3W4</accession>
<dbReference type="AlphaFoldDB" id="A0AAN9E3W4"/>
<proteinExistence type="predicted"/>
<feature type="region of interest" description="Disordered" evidence="1">
    <location>
        <begin position="238"/>
        <end position="262"/>
    </location>
</feature>
<sequence>MLTPYLNRCFAGTAEAPPPPFPLSLLPSFQIRNPNYVLWLLRPAMSTSTTTTCSLVFIQSLSFILVPMLRMFFKNTMEQLCQILNTASGWSGQLHLHISNLDPDISISLLRTHFQQTGTIVNIKISPKEKCGSIQYAYRSFAIAAAKCYANACYNRQRFSLRVNGHTPTKQLPFSLSAFSHGIFVKGKSMASANPISSVDDDVFTGAQPEPPSSLPSTLSLHSPSLKLQSLSPEVNYDHMEKSDDEPDSKKARVESPTDDEYEYTLADAEADYYALFDMDFIDYD</sequence>
<dbReference type="InterPro" id="IPR035979">
    <property type="entry name" value="RBD_domain_sf"/>
</dbReference>
<dbReference type="InterPro" id="IPR012677">
    <property type="entry name" value="Nucleotide-bd_a/b_plait_sf"/>
</dbReference>
<feature type="domain" description="RRM" evidence="2">
    <location>
        <begin position="95"/>
        <end position="162"/>
    </location>
</feature>
<dbReference type="GO" id="GO:0003723">
    <property type="term" value="F:RNA binding"/>
    <property type="evidence" value="ECO:0007669"/>
    <property type="project" value="InterPro"/>
</dbReference>
<gene>
    <name evidence="3" type="ORF">RIF29_40870</name>
</gene>
<keyword evidence="4" id="KW-1185">Reference proteome</keyword>
<dbReference type="Pfam" id="PF00076">
    <property type="entry name" value="RRM_1"/>
    <property type="match status" value="1"/>
</dbReference>
<dbReference type="EMBL" id="JAYWIO010000008">
    <property type="protein sequence ID" value="KAK7246013.1"/>
    <property type="molecule type" value="Genomic_DNA"/>
</dbReference>
<dbReference type="SMART" id="SM00360">
    <property type="entry name" value="RRM"/>
    <property type="match status" value="1"/>
</dbReference>
<evidence type="ECO:0000256" key="1">
    <source>
        <dbReference type="SAM" id="MobiDB-lite"/>
    </source>
</evidence>
<evidence type="ECO:0000313" key="3">
    <source>
        <dbReference type="EMBL" id="KAK7246013.1"/>
    </source>
</evidence>
<dbReference type="Gene3D" id="3.30.70.330">
    <property type="match status" value="1"/>
</dbReference>
<reference evidence="3 4" key="1">
    <citation type="submission" date="2024-01" db="EMBL/GenBank/DDBJ databases">
        <title>The genomes of 5 underutilized Papilionoideae crops provide insights into root nodulation and disease resistanc.</title>
        <authorList>
            <person name="Yuan L."/>
        </authorList>
    </citation>
    <scope>NUCLEOTIDE SEQUENCE [LARGE SCALE GENOMIC DNA]</scope>
    <source>
        <strain evidence="3">ZHUSHIDOU_FW_LH</strain>
        <tissue evidence="3">Leaf</tissue>
    </source>
</reference>
<dbReference type="InterPro" id="IPR000504">
    <property type="entry name" value="RRM_dom"/>
</dbReference>
<feature type="compositionally biased region" description="Basic and acidic residues" evidence="1">
    <location>
        <begin position="238"/>
        <end position="256"/>
    </location>
</feature>
<evidence type="ECO:0000259" key="2">
    <source>
        <dbReference type="SMART" id="SM00360"/>
    </source>
</evidence>
<dbReference type="Proteomes" id="UP001372338">
    <property type="component" value="Unassembled WGS sequence"/>
</dbReference>
<protein>
    <recommendedName>
        <fullName evidence="2">RRM domain-containing protein</fullName>
    </recommendedName>
</protein>
<organism evidence="3 4">
    <name type="scientific">Crotalaria pallida</name>
    <name type="common">Smooth rattlebox</name>
    <name type="synonym">Crotalaria striata</name>
    <dbReference type="NCBI Taxonomy" id="3830"/>
    <lineage>
        <taxon>Eukaryota</taxon>
        <taxon>Viridiplantae</taxon>
        <taxon>Streptophyta</taxon>
        <taxon>Embryophyta</taxon>
        <taxon>Tracheophyta</taxon>
        <taxon>Spermatophyta</taxon>
        <taxon>Magnoliopsida</taxon>
        <taxon>eudicotyledons</taxon>
        <taxon>Gunneridae</taxon>
        <taxon>Pentapetalae</taxon>
        <taxon>rosids</taxon>
        <taxon>fabids</taxon>
        <taxon>Fabales</taxon>
        <taxon>Fabaceae</taxon>
        <taxon>Papilionoideae</taxon>
        <taxon>50 kb inversion clade</taxon>
        <taxon>genistoids sensu lato</taxon>
        <taxon>core genistoids</taxon>
        <taxon>Crotalarieae</taxon>
        <taxon>Crotalaria</taxon>
    </lineage>
</organism>